<dbReference type="Gene3D" id="1.10.1470.10">
    <property type="entry name" value="YjbJ"/>
    <property type="match status" value="1"/>
</dbReference>
<evidence type="ECO:0000256" key="1">
    <source>
        <dbReference type="ARBA" id="ARBA00009129"/>
    </source>
</evidence>
<feature type="domain" description="CsbD-like" evidence="3">
    <location>
        <begin position="2"/>
        <end position="47"/>
    </location>
</feature>
<comment type="similarity">
    <text evidence="1">Belongs to the UPF0337 (CsbD) family.</text>
</comment>
<sequence length="53" mass="5739">MTDFAGKAKETAGKATGDDDLKREGQADQAVDKVKETAEKVTDKVKDVLSRDK</sequence>
<reference evidence="4" key="1">
    <citation type="submission" date="2020-05" db="EMBL/GenBank/DDBJ databases">
        <authorList>
            <person name="Chiriac C."/>
            <person name="Salcher M."/>
            <person name="Ghai R."/>
            <person name="Kavagutti S V."/>
        </authorList>
    </citation>
    <scope>NUCLEOTIDE SEQUENCE</scope>
</reference>
<dbReference type="Pfam" id="PF05532">
    <property type="entry name" value="CsbD"/>
    <property type="match status" value="1"/>
</dbReference>
<name>A0A6J7JRW4_9ZZZZ</name>
<proteinExistence type="inferred from homology"/>
<accession>A0A6J7JRW4</accession>
<dbReference type="InterPro" id="IPR036629">
    <property type="entry name" value="YjbJ_sf"/>
</dbReference>
<evidence type="ECO:0000256" key="2">
    <source>
        <dbReference type="SAM" id="MobiDB-lite"/>
    </source>
</evidence>
<organism evidence="4">
    <name type="scientific">freshwater metagenome</name>
    <dbReference type="NCBI Taxonomy" id="449393"/>
    <lineage>
        <taxon>unclassified sequences</taxon>
        <taxon>metagenomes</taxon>
        <taxon>ecological metagenomes</taxon>
    </lineage>
</organism>
<evidence type="ECO:0000259" key="3">
    <source>
        <dbReference type="Pfam" id="PF05532"/>
    </source>
</evidence>
<dbReference type="InterPro" id="IPR008462">
    <property type="entry name" value="CsbD"/>
</dbReference>
<evidence type="ECO:0000313" key="4">
    <source>
        <dbReference type="EMBL" id="CAB4945633.1"/>
    </source>
</evidence>
<feature type="region of interest" description="Disordered" evidence="2">
    <location>
        <begin position="1"/>
        <end position="35"/>
    </location>
</feature>
<dbReference type="AlphaFoldDB" id="A0A6J7JRW4"/>
<dbReference type="SUPFAM" id="SSF69047">
    <property type="entry name" value="Hypothetical protein YjbJ"/>
    <property type="match status" value="1"/>
</dbReference>
<dbReference type="EMBL" id="CAFBMK010000286">
    <property type="protein sequence ID" value="CAB4945633.1"/>
    <property type="molecule type" value="Genomic_DNA"/>
</dbReference>
<gene>
    <name evidence="4" type="ORF">UFOPK3564_03204</name>
</gene>
<protein>
    <submittedName>
        <fullName evidence="4">Unannotated protein</fullName>
    </submittedName>
</protein>